<evidence type="ECO:0000256" key="3">
    <source>
        <dbReference type="SAM" id="MobiDB-lite"/>
    </source>
</evidence>
<dbReference type="PANTHER" id="PTHR11474:SF126">
    <property type="entry name" value="TYROSINASE-LIKE PROTEIN TYR-1-RELATED"/>
    <property type="match status" value="1"/>
</dbReference>
<dbReference type="GO" id="GO:0016491">
    <property type="term" value="F:oxidoreductase activity"/>
    <property type="evidence" value="ECO:0007669"/>
    <property type="project" value="InterPro"/>
</dbReference>
<keyword evidence="1" id="KW-0479">Metal-binding</keyword>
<feature type="domain" description="Tyrosinase copper-binding" evidence="5">
    <location>
        <begin position="73"/>
        <end position="90"/>
    </location>
</feature>
<dbReference type="RefSeq" id="XP_024582814.1">
    <property type="nucleotide sequence ID" value="XM_024717302.1"/>
</dbReference>
<evidence type="ECO:0000256" key="4">
    <source>
        <dbReference type="SAM" id="SignalP"/>
    </source>
</evidence>
<feature type="signal peptide" evidence="4">
    <location>
        <begin position="1"/>
        <end position="21"/>
    </location>
</feature>
<keyword evidence="2" id="KW-0186">Copper</keyword>
<dbReference type="AlphaFoldDB" id="A0A0P1AW40"/>
<dbReference type="OrthoDB" id="6132182at2759"/>
<dbReference type="STRING" id="4781.A0A0P1AW40"/>
<dbReference type="InterPro" id="IPR050316">
    <property type="entry name" value="Tyrosinase/Hemocyanin"/>
</dbReference>
<dbReference type="GeneID" id="36397901"/>
<feature type="region of interest" description="Disordered" evidence="3">
    <location>
        <begin position="524"/>
        <end position="544"/>
    </location>
</feature>
<evidence type="ECO:0000256" key="1">
    <source>
        <dbReference type="ARBA" id="ARBA00022723"/>
    </source>
</evidence>
<evidence type="ECO:0000313" key="7">
    <source>
        <dbReference type="Proteomes" id="UP000054928"/>
    </source>
</evidence>
<dbReference type="Pfam" id="PF00264">
    <property type="entry name" value="Tyrosinase"/>
    <property type="match status" value="1"/>
</dbReference>
<keyword evidence="7" id="KW-1185">Reference proteome</keyword>
<keyword evidence="4" id="KW-0732">Signal</keyword>
<dbReference type="EMBL" id="CCYD01002047">
    <property type="protein sequence ID" value="CEG46445.1"/>
    <property type="molecule type" value="Genomic_DNA"/>
</dbReference>
<reference evidence="7" key="1">
    <citation type="submission" date="2014-09" db="EMBL/GenBank/DDBJ databases">
        <authorList>
            <person name="Sharma Rahul"/>
            <person name="Thines Marco"/>
        </authorList>
    </citation>
    <scope>NUCLEOTIDE SEQUENCE [LARGE SCALE GENOMIC DNA]</scope>
</reference>
<dbReference type="GO" id="GO:0046872">
    <property type="term" value="F:metal ion binding"/>
    <property type="evidence" value="ECO:0007669"/>
    <property type="project" value="UniProtKB-KW"/>
</dbReference>
<dbReference type="InterPro" id="IPR002227">
    <property type="entry name" value="Tyrosinase_Cu-bd"/>
</dbReference>
<dbReference type="Proteomes" id="UP000054928">
    <property type="component" value="Unassembled WGS sequence"/>
</dbReference>
<sequence>MRLVWVFKLGIFAFVSRLITSQTCGPRRRKDWDMMTPIEKSTYQGSVAAAMKSGEYVKFIEMHTEMMSEREAHRQCMFIYWHRFLLVAFENMLRGQGPEFACVTVPYFNWVSGNAKLTAGACTSLGDCHTITSELGGWTNGTRRTIAINGVNATGRCITSPPYDQFCESLSTKGTACARCIPRSNWGIVQIPATTGYASVRNQVLTGKNIGQMSPIIEEGCHNNIHANMLSTMTTFAAPAEILFWSHHAMIDLLHVIFHKCRVGTDRMTFAQKASHSVAWTSCARRESNVTFQPTDVVTMRTGERGINPISALSDPLVGRYFAGVPNQFAGLMDIRDLGASSYGYSINGQLASIYNKCDGSPVSRRLKEANTTTSKPKMCGMADESNDYGSHNNFPETDYTGVDDGFQDVVIVSNSGKPVDENTPKEEYISDPSELKVANWYDQTVEAMGGDTQETMDDLERQACMFEHVCMGGTKDYTEEFKITWKAKVPRCKAIVDAIINGSQSIQYKAWRDDMEAVFGCPEPTETSKTGISNAYESNSPYS</sequence>
<dbReference type="PROSITE" id="PS00497">
    <property type="entry name" value="TYROSINASE_1"/>
    <property type="match status" value="1"/>
</dbReference>
<evidence type="ECO:0000259" key="5">
    <source>
        <dbReference type="PROSITE" id="PS00497"/>
    </source>
</evidence>
<name>A0A0P1AW40_PLAHL</name>
<dbReference type="Gene3D" id="1.10.1280.10">
    <property type="entry name" value="Di-copper center containing domain from catechol oxidase"/>
    <property type="match status" value="1"/>
</dbReference>
<evidence type="ECO:0000313" key="6">
    <source>
        <dbReference type="EMBL" id="CEG46445.1"/>
    </source>
</evidence>
<evidence type="ECO:0000256" key="2">
    <source>
        <dbReference type="ARBA" id="ARBA00023008"/>
    </source>
</evidence>
<dbReference type="InterPro" id="IPR008922">
    <property type="entry name" value="Di-copper_centre_dom_sf"/>
</dbReference>
<dbReference type="SUPFAM" id="SSF48056">
    <property type="entry name" value="Di-copper centre-containing domain"/>
    <property type="match status" value="1"/>
</dbReference>
<accession>A0A0P1AW40</accession>
<proteinExistence type="predicted"/>
<organism evidence="6 7">
    <name type="scientific">Plasmopara halstedii</name>
    <name type="common">Downy mildew of sunflower</name>
    <dbReference type="NCBI Taxonomy" id="4781"/>
    <lineage>
        <taxon>Eukaryota</taxon>
        <taxon>Sar</taxon>
        <taxon>Stramenopiles</taxon>
        <taxon>Oomycota</taxon>
        <taxon>Peronosporomycetes</taxon>
        <taxon>Peronosporales</taxon>
        <taxon>Peronosporaceae</taxon>
        <taxon>Plasmopara</taxon>
    </lineage>
</organism>
<feature type="chain" id="PRO_5006058976" description="Tyrosinase copper-binding domain-containing protein" evidence="4">
    <location>
        <begin position="22"/>
        <end position="544"/>
    </location>
</feature>
<protein>
    <recommendedName>
        <fullName evidence="5">Tyrosinase copper-binding domain-containing protein</fullName>
    </recommendedName>
</protein>
<dbReference type="OMA" id="CHTITSE"/>
<feature type="compositionally biased region" description="Polar residues" evidence="3">
    <location>
        <begin position="526"/>
        <end position="544"/>
    </location>
</feature>
<dbReference type="PANTHER" id="PTHR11474">
    <property type="entry name" value="TYROSINASE FAMILY MEMBER"/>
    <property type="match status" value="1"/>
</dbReference>